<reference evidence="3 4" key="1">
    <citation type="submission" date="2024-03" db="EMBL/GenBank/DDBJ databases">
        <title>Genome-scale model development and genomic sequencing of the oleaginous clade Lipomyces.</title>
        <authorList>
            <consortium name="Lawrence Berkeley National Laboratory"/>
            <person name="Czajka J.J."/>
            <person name="Han Y."/>
            <person name="Kim J."/>
            <person name="Mondo S.J."/>
            <person name="Hofstad B.A."/>
            <person name="Robles A."/>
            <person name="Haridas S."/>
            <person name="Riley R."/>
            <person name="LaButti K."/>
            <person name="Pangilinan J."/>
            <person name="Andreopoulos W."/>
            <person name="Lipzen A."/>
            <person name="Yan J."/>
            <person name="Wang M."/>
            <person name="Ng V."/>
            <person name="Grigoriev I.V."/>
            <person name="Spatafora J.W."/>
            <person name="Magnuson J.K."/>
            <person name="Baker S.E."/>
            <person name="Pomraning K.R."/>
        </authorList>
    </citation>
    <scope>NUCLEOTIDE SEQUENCE [LARGE SCALE GENOMIC DNA]</scope>
    <source>
        <strain evidence="3 4">Phaff 52-87</strain>
    </source>
</reference>
<sequence>MILQSTNHVRQVVFARPECTYRLFSTFIALYGSNKRNDNVNDEEKAQIGEVRRWLSNLSAKSVPRERFESSFSRSSGPGGQNVNKLNTKATIRIRLDALGGWMPAYALQRLRNEKSRHISKETVLIQSDSSRSQRENLEECYEKFCELVRQSVHLPAEESAAETAAREEKWDKIRGRANEERMRAKKHRGEKLRSRRRGWDD</sequence>
<evidence type="ECO:0000313" key="4">
    <source>
        <dbReference type="Proteomes" id="UP001498771"/>
    </source>
</evidence>
<evidence type="ECO:0000256" key="1">
    <source>
        <dbReference type="SAM" id="MobiDB-lite"/>
    </source>
</evidence>
<feature type="compositionally biased region" description="Basic and acidic residues" evidence="1">
    <location>
        <begin position="165"/>
        <end position="183"/>
    </location>
</feature>
<dbReference type="SUPFAM" id="SSF110916">
    <property type="entry name" value="Peptidyl-tRNA hydrolase domain-like"/>
    <property type="match status" value="1"/>
</dbReference>
<gene>
    <name evidence="3" type="ORF">BZA70DRAFT_281110</name>
</gene>
<dbReference type="Proteomes" id="UP001498771">
    <property type="component" value="Unassembled WGS sequence"/>
</dbReference>
<protein>
    <recommendedName>
        <fullName evidence="2">Prokaryotic-type class I peptide chain release factors domain-containing protein</fullName>
    </recommendedName>
</protein>
<dbReference type="RefSeq" id="XP_064767589.1">
    <property type="nucleotide sequence ID" value="XM_064913070.1"/>
</dbReference>
<dbReference type="InterPro" id="IPR000352">
    <property type="entry name" value="Pep_chain_release_fac_I"/>
</dbReference>
<comment type="caution">
    <text evidence="3">The sequence shown here is derived from an EMBL/GenBank/DDBJ whole genome shotgun (WGS) entry which is preliminary data.</text>
</comment>
<evidence type="ECO:0000313" key="3">
    <source>
        <dbReference type="EMBL" id="KAK7204556.1"/>
    </source>
</evidence>
<dbReference type="GeneID" id="90038582"/>
<keyword evidence="4" id="KW-1185">Reference proteome</keyword>
<name>A0ABR1F406_9ASCO</name>
<evidence type="ECO:0000259" key="2">
    <source>
        <dbReference type="Pfam" id="PF00472"/>
    </source>
</evidence>
<feature type="domain" description="Prokaryotic-type class I peptide chain release factors" evidence="2">
    <location>
        <begin position="62"/>
        <end position="189"/>
    </location>
</feature>
<dbReference type="InterPro" id="IPR052104">
    <property type="entry name" value="Mito_Release_Factor_mL62"/>
</dbReference>
<proteinExistence type="predicted"/>
<dbReference type="PANTHER" id="PTHR11075">
    <property type="entry name" value="PEPTIDE CHAIN RELEASE FACTOR"/>
    <property type="match status" value="1"/>
</dbReference>
<dbReference type="Pfam" id="PF00472">
    <property type="entry name" value="RF-1"/>
    <property type="match status" value="1"/>
</dbReference>
<organism evidence="3 4">
    <name type="scientific">Myxozyma melibiosi</name>
    <dbReference type="NCBI Taxonomy" id="54550"/>
    <lineage>
        <taxon>Eukaryota</taxon>
        <taxon>Fungi</taxon>
        <taxon>Dikarya</taxon>
        <taxon>Ascomycota</taxon>
        <taxon>Saccharomycotina</taxon>
        <taxon>Lipomycetes</taxon>
        <taxon>Lipomycetales</taxon>
        <taxon>Lipomycetaceae</taxon>
        <taxon>Myxozyma</taxon>
    </lineage>
</organism>
<accession>A0ABR1F406</accession>
<dbReference type="Gene3D" id="3.30.160.20">
    <property type="match status" value="1"/>
</dbReference>
<dbReference type="PANTHER" id="PTHR11075:SF54">
    <property type="entry name" value="LARGE RIBOSOMAL SUBUNIT PROTEIN ML62"/>
    <property type="match status" value="1"/>
</dbReference>
<feature type="region of interest" description="Disordered" evidence="1">
    <location>
        <begin position="157"/>
        <end position="202"/>
    </location>
</feature>
<dbReference type="EMBL" id="JBBJBU010000008">
    <property type="protein sequence ID" value="KAK7204556.1"/>
    <property type="molecule type" value="Genomic_DNA"/>
</dbReference>
<feature type="compositionally biased region" description="Basic residues" evidence="1">
    <location>
        <begin position="184"/>
        <end position="202"/>
    </location>
</feature>